<keyword evidence="1" id="KW-0175">Coiled coil</keyword>
<dbReference type="RefSeq" id="WP_055102839.1">
    <property type="nucleotide sequence ID" value="NZ_LLWH01000162.1"/>
</dbReference>
<dbReference type="OrthoDB" id="7807914at2"/>
<reference evidence="2 3" key="1">
    <citation type="submission" date="2015-10" db="EMBL/GenBank/DDBJ databases">
        <title>Pseudomonas helleri sp. nov. and Pseudomonas weihenstephanensis sp. nov., isolated from raw cows milk.</title>
        <authorList>
            <person name="Von Neubeck M."/>
            <person name="Huptas C."/>
            <person name="Wenning M."/>
            <person name="Scherer S."/>
        </authorList>
    </citation>
    <scope>NUCLEOTIDE SEQUENCE [LARGE SCALE GENOMIC DNA]</scope>
    <source>
        <strain evidence="2 3">BSTT44</strain>
    </source>
</reference>
<protein>
    <recommendedName>
        <fullName evidence="4">EstP</fullName>
    </recommendedName>
</protein>
<evidence type="ECO:0000256" key="1">
    <source>
        <dbReference type="SAM" id="Coils"/>
    </source>
</evidence>
<evidence type="ECO:0000313" key="3">
    <source>
        <dbReference type="Proteomes" id="UP000050342"/>
    </source>
</evidence>
<accession>A0A0Q0T1P8</accession>
<sequence length="845" mass="94993">MSLQIEVRYLMINWQSEGVARDIKAAPHALEIERDASGELSVESTVFNDFHPWLGIRLESALDNTIPVFVSASGEETPMLRIADQQGCGQWWLQHDGWDPLNKRHFSELHRSAGAYFIRLGNLRLRIENRLSSFGRADIQAYINDFRGDLLWMIMNDAAAATASGQGPGSGAELAVALKALNAASNRVLASPAVDIREGQAPQSIAKLRPNAATFHEYLRNPAARYFTGRVFNESADIPENRYVRHMLAVALKVAAAYMSAATLQTDFLRRLTSQEAERASRDSAIKSRAVDPEVFDHQTQDIARRLEALTCFTGPSTEYPDQIARFPIRLGKRYGDKCAFFYERQDGQQASGDAEIDYRVVVLPEDVFELILAAHHFCKDLTLAGCAQTSVKITSSGKRYRELKFISVHGIWAQTHALENRAAKRKYLEVKDWQVALSTNELRELKREAAIAQRRAKRSSEKRIAIASSIQEIAREAGLLQATDASLAKFGVAPSSSFPLGMRLVSNPDYSACVSAFNKIRQLINRGGLDLSKLDEINNIGILHASEIYEKWCLIKILTLLIHDFRFEPEIGWEEKLITSTLARSNNVRFECLRHDLKISASLTCQAEMLSGRRPDFVLDITHTEDEQSTRYNPPKGRRIGLVMDAKFRSKWRKGELTQMLDELILIKGYDQALENAKVFILQPCGLTVRPAKSPLEWGAHSDYSRTNAHRQGWIQAGVTSSGAQSTQHLKRLLALAFQSSFPAPRQLSSDQDDTIWESRSFCIGCGERHDNQSIKAKRTKSGAMRWLLDCRHCGVWTTRTHCYSCPTPLFKNGTVWTYHTTIADQVTNVICPSCGAYFDKDFE</sequence>
<evidence type="ECO:0008006" key="4">
    <source>
        <dbReference type="Google" id="ProtNLM"/>
    </source>
</evidence>
<feature type="coiled-coil region" evidence="1">
    <location>
        <begin position="436"/>
        <end position="463"/>
    </location>
</feature>
<evidence type="ECO:0000313" key="2">
    <source>
        <dbReference type="EMBL" id="KQB53706.1"/>
    </source>
</evidence>
<gene>
    <name evidence="2" type="ORF">AQS70_09685</name>
</gene>
<organism evidence="2 3">
    <name type="scientific">Pseudomonas endophytica</name>
    <dbReference type="NCBI Taxonomy" id="1563157"/>
    <lineage>
        <taxon>Bacteria</taxon>
        <taxon>Pseudomonadati</taxon>
        <taxon>Pseudomonadota</taxon>
        <taxon>Gammaproteobacteria</taxon>
        <taxon>Pseudomonadales</taxon>
        <taxon>Pseudomonadaceae</taxon>
        <taxon>Pseudomonas</taxon>
    </lineage>
</organism>
<comment type="caution">
    <text evidence="2">The sequence shown here is derived from an EMBL/GenBank/DDBJ whole genome shotgun (WGS) entry which is preliminary data.</text>
</comment>
<dbReference type="EMBL" id="LLWH01000162">
    <property type="protein sequence ID" value="KQB53706.1"/>
    <property type="molecule type" value="Genomic_DNA"/>
</dbReference>
<dbReference type="AlphaFoldDB" id="A0A0Q0T1P8"/>
<proteinExistence type="predicted"/>
<name>A0A0Q0T1P8_9PSED</name>
<dbReference type="Proteomes" id="UP000050342">
    <property type="component" value="Unassembled WGS sequence"/>
</dbReference>
<keyword evidence="3" id="KW-1185">Reference proteome</keyword>